<dbReference type="Proteomes" id="UP001234178">
    <property type="component" value="Unassembled WGS sequence"/>
</dbReference>
<reference evidence="1 2" key="1">
    <citation type="journal article" date="2023" name="Nucleic Acids Res.">
        <title>The hologenome of Daphnia magna reveals possible DNA methylation and microbiome-mediated evolution of the host genome.</title>
        <authorList>
            <person name="Chaturvedi A."/>
            <person name="Li X."/>
            <person name="Dhandapani V."/>
            <person name="Marshall H."/>
            <person name="Kissane S."/>
            <person name="Cuenca-Cambronero M."/>
            <person name="Asole G."/>
            <person name="Calvet F."/>
            <person name="Ruiz-Romero M."/>
            <person name="Marangio P."/>
            <person name="Guigo R."/>
            <person name="Rago D."/>
            <person name="Mirbahai L."/>
            <person name="Eastwood N."/>
            <person name="Colbourne J.K."/>
            <person name="Zhou J."/>
            <person name="Mallon E."/>
            <person name="Orsini L."/>
        </authorList>
    </citation>
    <scope>NUCLEOTIDE SEQUENCE [LARGE SCALE GENOMIC DNA]</scope>
    <source>
        <strain evidence="1">LRV0_1</strain>
    </source>
</reference>
<evidence type="ECO:0000313" key="1">
    <source>
        <dbReference type="EMBL" id="KAK4045597.1"/>
    </source>
</evidence>
<keyword evidence="2" id="KW-1185">Reference proteome</keyword>
<proteinExistence type="predicted"/>
<dbReference type="EMBL" id="JAOYFB010000046">
    <property type="protein sequence ID" value="KAK4045597.1"/>
    <property type="molecule type" value="Genomic_DNA"/>
</dbReference>
<gene>
    <name evidence="1" type="ORF">OUZ56_033284</name>
</gene>
<organism evidence="1 2">
    <name type="scientific">Daphnia magna</name>
    <dbReference type="NCBI Taxonomy" id="35525"/>
    <lineage>
        <taxon>Eukaryota</taxon>
        <taxon>Metazoa</taxon>
        <taxon>Ecdysozoa</taxon>
        <taxon>Arthropoda</taxon>
        <taxon>Crustacea</taxon>
        <taxon>Branchiopoda</taxon>
        <taxon>Diplostraca</taxon>
        <taxon>Cladocera</taxon>
        <taxon>Anomopoda</taxon>
        <taxon>Daphniidae</taxon>
        <taxon>Daphnia</taxon>
    </lineage>
</organism>
<comment type="caution">
    <text evidence="1">The sequence shown here is derived from an EMBL/GenBank/DDBJ whole genome shotgun (WGS) entry which is preliminary data.</text>
</comment>
<evidence type="ECO:0000313" key="2">
    <source>
        <dbReference type="Proteomes" id="UP001234178"/>
    </source>
</evidence>
<sequence>MRRFYLSFANFTSYFTISKIRDEIVRLRLWKSWRSSWIRELLDWSRTVWPIEARFQILDMLETILFLPKAFMDQLSPQLSRRGVLLSRNDEAVLLIVNK</sequence>
<accession>A0ABR0BAJ8</accession>
<protein>
    <submittedName>
        <fullName evidence="1">Uncharacterized protein</fullName>
    </submittedName>
</protein>
<name>A0ABR0BAJ8_9CRUS</name>